<accession>K1SEX4</accession>
<dbReference type="InterPro" id="IPR019814">
    <property type="entry name" value="Translation_initiation_fac_3_N"/>
</dbReference>
<reference evidence="2" key="1">
    <citation type="journal article" date="2013" name="Environ. Microbiol.">
        <title>Microbiota from the distal guts of lean and obese adolescents exhibit partial functional redundancy besides clear differences in community structure.</title>
        <authorList>
            <person name="Ferrer M."/>
            <person name="Ruiz A."/>
            <person name="Lanza F."/>
            <person name="Haange S.B."/>
            <person name="Oberbach A."/>
            <person name="Till H."/>
            <person name="Bargiela R."/>
            <person name="Campoy C."/>
            <person name="Segura M.T."/>
            <person name="Richter M."/>
            <person name="von Bergen M."/>
            <person name="Seifert J."/>
            <person name="Suarez A."/>
        </authorList>
    </citation>
    <scope>NUCLEOTIDE SEQUENCE</scope>
</reference>
<dbReference type="EMBL" id="AJWZ01006591">
    <property type="protein sequence ID" value="EKC59342.1"/>
    <property type="molecule type" value="Genomic_DNA"/>
</dbReference>
<sequence length="83" mass="9079">MNTSLVFIFLEVLAIATLKDNPINEQIRCKEMMVIGPNGEQLGVKSKQDALTLAGYAGFDLVLMSDSGNMPVCKLWTIISLSM</sequence>
<dbReference type="Gene3D" id="3.10.20.80">
    <property type="entry name" value="Translation initiation factor 3 (IF-3), N-terminal domain"/>
    <property type="match status" value="1"/>
</dbReference>
<comment type="caution">
    <text evidence="2">The sequence shown here is derived from an EMBL/GenBank/DDBJ whole genome shotgun (WGS) entry which is preliminary data.</text>
</comment>
<proteinExistence type="predicted"/>
<dbReference type="GO" id="GO:0003743">
    <property type="term" value="F:translation initiation factor activity"/>
    <property type="evidence" value="ECO:0007669"/>
    <property type="project" value="UniProtKB-KW"/>
</dbReference>
<organism evidence="2">
    <name type="scientific">human gut metagenome</name>
    <dbReference type="NCBI Taxonomy" id="408170"/>
    <lineage>
        <taxon>unclassified sequences</taxon>
        <taxon>metagenomes</taxon>
        <taxon>organismal metagenomes</taxon>
    </lineage>
</organism>
<name>K1SEX4_9ZZZZ</name>
<feature type="non-terminal residue" evidence="2">
    <location>
        <position position="83"/>
    </location>
</feature>
<gene>
    <name evidence="2" type="ORF">OBE_09547</name>
</gene>
<dbReference type="SUPFAM" id="SSF54364">
    <property type="entry name" value="Translation initiation factor IF3, N-terminal domain"/>
    <property type="match status" value="1"/>
</dbReference>
<feature type="domain" description="Translation initiation factor 3 N-terminal" evidence="1">
    <location>
        <begin position="23"/>
        <end position="75"/>
    </location>
</feature>
<dbReference type="InterPro" id="IPR036787">
    <property type="entry name" value="T_IF-3_N_sf"/>
</dbReference>
<keyword evidence="2" id="KW-0648">Protein biosynthesis</keyword>
<dbReference type="Pfam" id="PF05198">
    <property type="entry name" value="IF3_N"/>
    <property type="match status" value="1"/>
</dbReference>
<protein>
    <submittedName>
        <fullName evidence="2">Translation initiation factor IF-3</fullName>
    </submittedName>
</protein>
<evidence type="ECO:0000313" key="2">
    <source>
        <dbReference type="EMBL" id="EKC59342.1"/>
    </source>
</evidence>
<keyword evidence="2" id="KW-0396">Initiation factor</keyword>
<dbReference type="AlphaFoldDB" id="K1SEX4"/>
<evidence type="ECO:0000259" key="1">
    <source>
        <dbReference type="Pfam" id="PF05198"/>
    </source>
</evidence>